<protein>
    <submittedName>
        <fullName evidence="1">CFEM domain protein</fullName>
    </submittedName>
</protein>
<dbReference type="GeneID" id="92091321"/>
<comment type="caution">
    <text evidence="1">The sequence shown here is derived from an EMBL/GenBank/DDBJ whole genome shotgun (WGS) entry which is preliminary data.</text>
</comment>
<dbReference type="EMBL" id="JAQQWL010000006">
    <property type="protein sequence ID" value="KAK8070233.1"/>
    <property type="molecule type" value="Genomic_DNA"/>
</dbReference>
<name>A0ABR1VK26_9PEZI</name>
<keyword evidence="2" id="KW-1185">Reference proteome</keyword>
<evidence type="ECO:0000313" key="2">
    <source>
        <dbReference type="Proteomes" id="UP001480595"/>
    </source>
</evidence>
<organism evidence="1 2">
    <name type="scientific">Apiospora phragmitis</name>
    <dbReference type="NCBI Taxonomy" id="2905665"/>
    <lineage>
        <taxon>Eukaryota</taxon>
        <taxon>Fungi</taxon>
        <taxon>Dikarya</taxon>
        <taxon>Ascomycota</taxon>
        <taxon>Pezizomycotina</taxon>
        <taxon>Sordariomycetes</taxon>
        <taxon>Xylariomycetidae</taxon>
        <taxon>Amphisphaeriales</taxon>
        <taxon>Apiosporaceae</taxon>
        <taxon>Apiospora</taxon>
    </lineage>
</organism>
<reference evidence="1 2" key="1">
    <citation type="submission" date="2023-01" db="EMBL/GenBank/DDBJ databases">
        <title>Analysis of 21 Apiospora genomes using comparative genomics revels a genus with tremendous synthesis potential of carbohydrate active enzymes and secondary metabolites.</title>
        <authorList>
            <person name="Sorensen T."/>
        </authorList>
    </citation>
    <scope>NUCLEOTIDE SEQUENCE [LARGE SCALE GENOMIC DNA]</scope>
    <source>
        <strain evidence="1 2">CBS 135458</strain>
    </source>
</reference>
<proteinExistence type="predicted"/>
<accession>A0ABR1VK26</accession>
<gene>
    <name evidence="1" type="ORF">PG994_006849</name>
</gene>
<dbReference type="Proteomes" id="UP001480595">
    <property type="component" value="Unassembled WGS sequence"/>
</dbReference>
<evidence type="ECO:0000313" key="1">
    <source>
        <dbReference type="EMBL" id="KAK8070233.1"/>
    </source>
</evidence>
<dbReference type="RefSeq" id="XP_066717527.1">
    <property type="nucleotide sequence ID" value="XM_066858258.1"/>
</dbReference>
<sequence>MPTGHNLAMTTTFTAPPQCTPARYTSLAATPGVLFNNAVIEADADYRTCLSSQFYTSVVAQRSLSLQPFSPLICPYGWESWDYQDHAYRVCCPQNFAPEGLDMEASRPAEGAWCTSMAYMEGMLMDVTSYDTTGGTTFLPLTISANDAYLVYANAFDGYPAASPTPTASA</sequence>